<reference evidence="2" key="1">
    <citation type="submission" date="2022-12" db="EMBL/GenBank/DDBJ databases">
        <title>Genome sequence of SJ11.</title>
        <authorList>
            <person name="Woo H."/>
        </authorList>
    </citation>
    <scope>NUCLEOTIDE SEQUENCE</scope>
    <source>
        <strain evidence="2">SJ11</strain>
    </source>
</reference>
<dbReference type="InterPro" id="IPR029044">
    <property type="entry name" value="Nucleotide-diphossugar_trans"/>
</dbReference>
<dbReference type="InterPro" id="IPR001173">
    <property type="entry name" value="Glyco_trans_2-like"/>
</dbReference>
<evidence type="ECO:0000259" key="1">
    <source>
        <dbReference type="Pfam" id="PF00535"/>
    </source>
</evidence>
<organism evidence="2 3">
    <name type="scientific">Pedobacter rhodius</name>
    <dbReference type="NCBI Taxonomy" id="3004098"/>
    <lineage>
        <taxon>Bacteria</taxon>
        <taxon>Pseudomonadati</taxon>
        <taxon>Bacteroidota</taxon>
        <taxon>Sphingobacteriia</taxon>
        <taxon>Sphingobacteriales</taxon>
        <taxon>Sphingobacteriaceae</taxon>
        <taxon>Pedobacter</taxon>
    </lineage>
</organism>
<dbReference type="PANTHER" id="PTHR22916">
    <property type="entry name" value="GLYCOSYLTRANSFERASE"/>
    <property type="match status" value="1"/>
</dbReference>
<dbReference type="Pfam" id="PF00535">
    <property type="entry name" value="Glycos_transf_2"/>
    <property type="match status" value="1"/>
</dbReference>
<protein>
    <submittedName>
        <fullName evidence="2">Glycosyltransferase family 2 protein</fullName>
    </submittedName>
</protein>
<feature type="domain" description="Glycosyltransferase 2-like" evidence="1">
    <location>
        <begin position="4"/>
        <end position="137"/>
    </location>
</feature>
<dbReference type="PANTHER" id="PTHR22916:SF3">
    <property type="entry name" value="UDP-GLCNAC:BETAGAL BETA-1,3-N-ACETYLGLUCOSAMINYLTRANSFERASE-LIKE PROTEIN 1"/>
    <property type="match status" value="1"/>
</dbReference>
<keyword evidence="3" id="KW-1185">Reference proteome</keyword>
<dbReference type="SUPFAM" id="SSF53448">
    <property type="entry name" value="Nucleotide-diphospho-sugar transferases"/>
    <property type="match status" value="1"/>
</dbReference>
<accession>A0ABT4L051</accession>
<sequence>MKISIITVVFNNESTISTAIESVLNQTYKDVEYIIIDGKSTDNTLEIINKYASSISRIVSEPDGGIYDAMNKGIALATGDVIGILNSDDVYADNNVLSNIMQEFNEPTIDVVYGNLVYVKSNDLNQVVRKWQSKSYYPNFFEDGHVPPHPSLFIRKEVYARVGTFNQKMRLAADYEFMLRLFKLHNFKSKYIDKLFVKMRLGGATNGSVKNIIDGNKEILKAWKNNHLKAPFLLMPKRILKRLIQFIK</sequence>
<evidence type="ECO:0000313" key="2">
    <source>
        <dbReference type="EMBL" id="MCZ4224356.1"/>
    </source>
</evidence>
<name>A0ABT4L051_9SPHI</name>
<dbReference type="Proteomes" id="UP001144341">
    <property type="component" value="Unassembled WGS sequence"/>
</dbReference>
<dbReference type="EMBL" id="JAPWGL010000003">
    <property type="protein sequence ID" value="MCZ4224356.1"/>
    <property type="molecule type" value="Genomic_DNA"/>
</dbReference>
<comment type="caution">
    <text evidence="2">The sequence shown here is derived from an EMBL/GenBank/DDBJ whole genome shotgun (WGS) entry which is preliminary data.</text>
</comment>
<dbReference type="CDD" id="cd06433">
    <property type="entry name" value="GT_2_WfgS_like"/>
    <property type="match status" value="1"/>
</dbReference>
<dbReference type="RefSeq" id="WP_269416128.1">
    <property type="nucleotide sequence ID" value="NZ_JAPWGL010000003.1"/>
</dbReference>
<dbReference type="Gene3D" id="3.90.550.10">
    <property type="entry name" value="Spore Coat Polysaccharide Biosynthesis Protein SpsA, Chain A"/>
    <property type="match status" value="1"/>
</dbReference>
<gene>
    <name evidence="2" type="ORF">O0931_13655</name>
</gene>
<proteinExistence type="predicted"/>
<evidence type="ECO:0000313" key="3">
    <source>
        <dbReference type="Proteomes" id="UP001144341"/>
    </source>
</evidence>